<comment type="caution">
    <text evidence="4">The sequence shown here is derived from an EMBL/GenBank/DDBJ whole genome shotgun (WGS) entry which is preliminary data.</text>
</comment>
<evidence type="ECO:0000313" key="4">
    <source>
        <dbReference type="EMBL" id="MFC7189068.1"/>
    </source>
</evidence>
<dbReference type="Pfam" id="PF26486">
    <property type="entry name" value="DUF8157"/>
    <property type="match status" value="1"/>
</dbReference>
<protein>
    <submittedName>
        <fullName evidence="4">Small ribosomal subunit Rsm22 family protein</fullName>
    </submittedName>
</protein>
<evidence type="ECO:0000256" key="1">
    <source>
        <dbReference type="SAM" id="MobiDB-lite"/>
    </source>
</evidence>
<dbReference type="RefSeq" id="WP_264555159.1">
    <property type="nucleotide sequence ID" value="NZ_CP109979.1"/>
</dbReference>
<dbReference type="Proteomes" id="UP001596417">
    <property type="component" value="Unassembled WGS sequence"/>
</dbReference>
<dbReference type="GeneID" id="76198625"/>
<dbReference type="CDD" id="cd02440">
    <property type="entry name" value="AdoMet_MTases"/>
    <property type="match status" value="1"/>
</dbReference>
<dbReference type="SUPFAM" id="SSF53335">
    <property type="entry name" value="S-adenosyl-L-methionine-dependent methyltransferases"/>
    <property type="match status" value="1"/>
</dbReference>
<dbReference type="Pfam" id="PF26487">
    <property type="entry name" value="DUF8157_C"/>
    <property type="match status" value="1"/>
</dbReference>
<dbReference type="Pfam" id="PF13489">
    <property type="entry name" value="Methyltransf_23"/>
    <property type="match status" value="1"/>
</dbReference>
<feature type="domain" description="DUF8157" evidence="2">
    <location>
        <begin position="6"/>
        <end position="57"/>
    </location>
</feature>
<accession>A0ABD5YN53</accession>
<evidence type="ECO:0000313" key="5">
    <source>
        <dbReference type="Proteomes" id="UP001596417"/>
    </source>
</evidence>
<dbReference type="InterPro" id="IPR029063">
    <property type="entry name" value="SAM-dependent_MTases_sf"/>
</dbReference>
<dbReference type="EMBL" id="JBHTAX010000001">
    <property type="protein sequence ID" value="MFC7189068.1"/>
    <property type="molecule type" value="Genomic_DNA"/>
</dbReference>
<dbReference type="Gene3D" id="3.40.50.150">
    <property type="entry name" value="Vaccinia Virus protein VP39"/>
    <property type="match status" value="1"/>
</dbReference>
<reference evidence="4 5" key="1">
    <citation type="journal article" date="2019" name="Int. J. Syst. Evol. Microbiol.">
        <title>The Global Catalogue of Microorganisms (GCM) 10K type strain sequencing project: providing services to taxonomists for standard genome sequencing and annotation.</title>
        <authorList>
            <consortium name="The Broad Institute Genomics Platform"/>
            <consortium name="The Broad Institute Genome Sequencing Center for Infectious Disease"/>
            <person name="Wu L."/>
            <person name="Ma J."/>
        </authorList>
    </citation>
    <scope>NUCLEOTIDE SEQUENCE [LARGE SCALE GENOMIC DNA]</scope>
    <source>
        <strain evidence="4 5">RDMS1</strain>
    </source>
</reference>
<feature type="domain" description="DUF8157" evidence="3">
    <location>
        <begin position="392"/>
        <end position="483"/>
    </location>
</feature>
<proteinExistence type="predicted"/>
<dbReference type="AlphaFoldDB" id="A0ABD5YN53"/>
<dbReference type="InterPro" id="IPR058959">
    <property type="entry name" value="DUF8157_C"/>
</dbReference>
<gene>
    <name evidence="4" type="ORF">ACFQL7_03850</name>
</gene>
<dbReference type="InterPro" id="IPR058470">
    <property type="entry name" value="DUF8157_N"/>
</dbReference>
<name>A0ABD5YN53_9EURY</name>
<sequence>MNDEQREQVRNNARYLQNVRPIDPEEIYEYVEGQPHPAVVRQVLREQAFDLGLIERDEAFVPVSDSPVEIEFDGVDRIPLSHVERLETLLVERYGEQWETGESGDRLRENIRQFKAEYFDQRSVEYDAETALAYAIYHLPDNYAVAQHAFADLAREDCIPHQLRLLDVGAGVGGPALGILDLLSDVCLIDYHAVEPSAAADVFDALVEPGCNQSVTLHRQTAEAFEPDDEYDLVLFANVLSELDDPVPTVERYLSSLATDGTCLMLAPADENTATGLRAIERELVDEQDYTVYAPTVRLWPDRTPESTVQGWSFDVKPDIETPTFQRRLAQAATETATAQDTDSTDETETKTEQRPEEFINVDVQYAYSVLRRDGRQRIEFTPDPSRFAPMAESESHVSDRINLVGIKLSHDIGSANPLFEVGDGSETVDHYAVLANETGLNRDLPQAEYGTLLAFENVLVLWNDDEQAYNLVVDEETIVDRISTVS</sequence>
<keyword evidence="5" id="KW-1185">Reference proteome</keyword>
<feature type="compositionally biased region" description="Low complexity" evidence="1">
    <location>
        <begin position="330"/>
        <end position="342"/>
    </location>
</feature>
<evidence type="ECO:0000259" key="2">
    <source>
        <dbReference type="Pfam" id="PF26486"/>
    </source>
</evidence>
<feature type="region of interest" description="Disordered" evidence="1">
    <location>
        <begin position="330"/>
        <end position="356"/>
    </location>
</feature>
<evidence type="ECO:0000259" key="3">
    <source>
        <dbReference type="Pfam" id="PF26487"/>
    </source>
</evidence>
<organism evidence="4 5">
    <name type="scientific">Halocatena marina</name>
    <dbReference type="NCBI Taxonomy" id="2934937"/>
    <lineage>
        <taxon>Archaea</taxon>
        <taxon>Methanobacteriati</taxon>
        <taxon>Methanobacteriota</taxon>
        <taxon>Stenosarchaea group</taxon>
        <taxon>Halobacteria</taxon>
        <taxon>Halobacteriales</taxon>
        <taxon>Natronomonadaceae</taxon>
        <taxon>Halocatena</taxon>
    </lineage>
</organism>